<dbReference type="GeneID" id="63918606"/>
<reference evidence="2 3" key="1">
    <citation type="journal article" date="2014" name="BMC Genomics">
        <title>Genome sequencing of four Aureobasidium pullulans varieties: biotechnological potential, stress tolerance, and description of new species.</title>
        <authorList>
            <person name="Gostin Ar C."/>
            <person name="Ohm R.A."/>
            <person name="Kogej T."/>
            <person name="Sonjak S."/>
            <person name="Turk M."/>
            <person name="Zajc J."/>
            <person name="Zalar P."/>
            <person name="Grube M."/>
            <person name="Sun H."/>
            <person name="Han J."/>
            <person name="Sharma A."/>
            <person name="Chiniquy J."/>
            <person name="Ngan C.Y."/>
            <person name="Lipzen A."/>
            <person name="Barry K."/>
            <person name="Grigoriev I.V."/>
            <person name="Gunde-Cimerman N."/>
        </authorList>
    </citation>
    <scope>NUCLEOTIDE SEQUENCE [LARGE SCALE GENOMIC DNA]</scope>
    <source>
        <strain evidence="2 3">CBS 110374</strain>
    </source>
</reference>
<proteinExistence type="predicted"/>
<dbReference type="EMBL" id="KL584848">
    <property type="protein sequence ID" value="KEQ59503.1"/>
    <property type="molecule type" value="Genomic_DNA"/>
</dbReference>
<accession>A0A074VGA0</accession>
<dbReference type="HOGENOM" id="CLU_082757_0_0_1"/>
<dbReference type="AlphaFoldDB" id="A0A074VGA0"/>
<dbReference type="RefSeq" id="XP_040876526.1">
    <property type="nucleotide sequence ID" value="XM_041025233.1"/>
</dbReference>
<organism evidence="2 3">
    <name type="scientific">Aureobasidium melanogenum (strain CBS 110374)</name>
    <name type="common">Aureobasidium pullulans var. melanogenum</name>
    <dbReference type="NCBI Taxonomy" id="1043003"/>
    <lineage>
        <taxon>Eukaryota</taxon>
        <taxon>Fungi</taxon>
        <taxon>Dikarya</taxon>
        <taxon>Ascomycota</taxon>
        <taxon>Pezizomycotina</taxon>
        <taxon>Dothideomycetes</taxon>
        <taxon>Dothideomycetidae</taxon>
        <taxon>Dothideales</taxon>
        <taxon>Saccotheciaceae</taxon>
        <taxon>Aureobasidium</taxon>
    </lineage>
</organism>
<sequence>MDDQGVSQDTGCDEPSSPTCSQASSNTEPQTAIHDPFAKLDPSEQTKVMAAHLQRYIERATDSHKRTLHRVLDTISVTEGSDAMHLDILATHMGKESRKYCDQMTWPGDLQFEQEIARPSDLKVSDEWTASGVFLPHNEENIAQFLRELDTAARKNADRELLGAAAETLSLPAEFCEFVKQCGGIYDENFDRHKFMCSFGSQFYVSEELALPLEKMRRTSFGDSSWFELAAGWRMGYVYSTTSLYHLLCTVTDDMDEPWQLRIGYFEYDAPEDDLWDSLPEFLEWYCKGYDHVRWENVEGNIKSIHEECLEDLEKRLRTEAWEGERLLKGREQAQR</sequence>
<dbReference type="Proteomes" id="UP000030672">
    <property type="component" value="Unassembled WGS sequence"/>
</dbReference>
<evidence type="ECO:0000256" key="1">
    <source>
        <dbReference type="SAM" id="MobiDB-lite"/>
    </source>
</evidence>
<evidence type="ECO:0000313" key="3">
    <source>
        <dbReference type="Proteomes" id="UP000030672"/>
    </source>
</evidence>
<keyword evidence="3" id="KW-1185">Reference proteome</keyword>
<name>A0A074VGA0_AURM1</name>
<evidence type="ECO:0000313" key="2">
    <source>
        <dbReference type="EMBL" id="KEQ59503.1"/>
    </source>
</evidence>
<gene>
    <name evidence="2" type="ORF">M437DRAFT_69180</name>
</gene>
<protein>
    <submittedName>
        <fullName evidence="2">Uncharacterized protein</fullName>
    </submittedName>
</protein>
<feature type="region of interest" description="Disordered" evidence="1">
    <location>
        <begin position="1"/>
        <end position="30"/>
    </location>
</feature>